<accession>A0ABQ6N3S9</accession>
<feature type="region of interest" description="Disordered" evidence="1">
    <location>
        <begin position="24"/>
        <end position="55"/>
    </location>
</feature>
<comment type="caution">
    <text evidence="2">The sequence shown here is derived from an EMBL/GenBank/DDBJ whole genome shotgun (WGS) entry which is preliminary data.</text>
</comment>
<evidence type="ECO:0000313" key="3">
    <source>
        <dbReference type="Proteomes" id="UP001165060"/>
    </source>
</evidence>
<feature type="compositionally biased region" description="Low complexity" evidence="1">
    <location>
        <begin position="26"/>
        <end position="46"/>
    </location>
</feature>
<sequence length="433" mass="46668">MHLSEPAHQSSSANPVTPITIQFATSPSSLSSPPAHDTLELAATSPPSSPPPSLDSSFASLLPSLGLVLCFHITSEAMYSCADDYIASPTVSAGSLFRLPAGSHTVISWVQQSHPSSPAQPPFASSCSHDEIVSGACALSDFLPNSSSPVLAYTSTTFTQLPTPVSKVPYVTSKTSASGLSDKATRQKYFDGVYEAEIWSFPDWDASAGLGVRSGFGSTLHQTEHIRPYLDMIISNFHISSVLDVPCGDMHWMPHVAAIGDPGLCFFGGDVSSVMIKEQQERFAHAADRMRFQVVDLVSEDLLQHPEVAATVACEGGAQNNVLLHTRHLMFHLAISENLQVLDRLEKLAADIKERKPGARVYAMLSTHLQLNENDAEYQLANGHKINLFKAPFCLVDPVHLVHDGDRDLYMGLWELSGVAGELTGSCDGILNE</sequence>
<gene>
    <name evidence="2" type="ORF">TeGR_g12163</name>
</gene>
<evidence type="ECO:0008006" key="4">
    <source>
        <dbReference type="Google" id="ProtNLM"/>
    </source>
</evidence>
<evidence type="ECO:0000313" key="2">
    <source>
        <dbReference type="EMBL" id="GMI39925.1"/>
    </source>
</evidence>
<reference evidence="2 3" key="1">
    <citation type="journal article" date="2023" name="Commun. Biol.">
        <title>Genome analysis of Parmales, the sister group of diatoms, reveals the evolutionary specialization of diatoms from phago-mixotrophs to photoautotrophs.</title>
        <authorList>
            <person name="Ban H."/>
            <person name="Sato S."/>
            <person name="Yoshikawa S."/>
            <person name="Yamada K."/>
            <person name="Nakamura Y."/>
            <person name="Ichinomiya M."/>
            <person name="Sato N."/>
            <person name="Blanc-Mathieu R."/>
            <person name="Endo H."/>
            <person name="Kuwata A."/>
            <person name="Ogata H."/>
        </authorList>
    </citation>
    <scope>NUCLEOTIDE SEQUENCE [LARGE SCALE GENOMIC DNA]</scope>
</reference>
<keyword evidence="3" id="KW-1185">Reference proteome</keyword>
<dbReference type="EMBL" id="BRYB01002115">
    <property type="protein sequence ID" value="GMI39925.1"/>
    <property type="molecule type" value="Genomic_DNA"/>
</dbReference>
<dbReference type="InterPro" id="IPR029063">
    <property type="entry name" value="SAM-dependent_MTases_sf"/>
</dbReference>
<dbReference type="Proteomes" id="UP001165060">
    <property type="component" value="Unassembled WGS sequence"/>
</dbReference>
<name>A0ABQ6N3S9_9STRA</name>
<dbReference type="Gene3D" id="3.40.50.150">
    <property type="entry name" value="Vaccinia Virus protein VP39"/>
    <property type="match status" value="1"/>
</dbReference>
<proteinExistence type="predicted"/>
<protein>
    <recommendedName>
        <fullName evidence="4">Methyltransferase domain-containing protein</fullName>
    </recommendedName>
</protein>
<organism evidence="2 3">
    <name type="scientific">Tetraparma gracilis</name>
    <dbReference type="NCBI Taxonomy" id="2962635"/>
    <lineage>
        <taxon>Eukaryota</taxon>
        <taxon>Sar</taxon>
        <taxon>Stramenopiles</taxon>
        <taxon>Ochrophyta</taxon>
        <taxon>Bolidophyceae</taxon>
        <taxon>Parmales</taxon>
        <taxon>Triparmaceae</taxon>
        <taxon>Tetraparma</taxon>
    </lineage>
</organism>
<evidence type="ECO:0000256" key="1">
    <source>
        <dbReference type="SAM" id="MobiDB-lite"/>
    </source>
</evidence>
<dbReference type="SUPFAM" id="SSF53335">
    <property type="entry name" value="S-adenosyl-L-methionine-dependent methyltransferases"/>
    <property type="match status" value="1"/>
</dbReference>